<accession>A0ABU3NQA4</accession>
<keyword evidence="2" id="KW-1185">Reference proteome</keyword>
<protein>
    <submittedName>
        <fullName evidence="1">Uncharacterized protein</fullName>
    </submittedName>
</protein>
<reference evidence="1 2" key="1">
    <citation type="submission" date="2023-07" db="EMBL/GenBank/DDBJ databases">
        <title>Novel species of Thermanaerothrix with wide hydrolytic capabilities.</title>
        <authorList>
            <person name="Zayulina K.S."/>
            <person name="Podosokorskaya O.A."/>
            <person name="Elcheninov A.G."/>
        </authorList>
    </citation>
    <scope>NUCLEOTIDE SEQUENCE [LARGE SCALE GENOMIC DNA]</scope>
    <source>
        <strain evidence="1 2">4228-RoL</strain>
    </source>
</reference>
<name>A0ABU3NQA4_9CHLR</name>
<comment type="caution">
    <text evidence="1">The sequence shown here is derived from an EMBL/GenBank/DDBJ whole genome shotgun (WGS) entry which is preliminary data.</text>
</comment>
<dbReference type="Proteomes" id="UP001254165">
    <property type="component" value="Unassembled WGS sequence"/>
</dbReference>
<evidence type="ECO:0000313" key="1">
    <source>
        <dbReference type="EMBL" id="MDT8898398.1"/>
    </source>
</evidence>
<dbReference type="EMBL" id="JAUHMF010000002">
    <property type="protein sequence ID" value="MDT8898398.1"/>
    <property type="molecule type" value="Genomic_DNA"/>
</dbReference>
<gene>
    <name evidence="1" type="ORF">QYE77_08975</name>
</gene>
<evidence type="ECO:0000313" key="2">
    <source>
        <dbReference type="Proteomes" id="UP001254165"/>
    </source>
</evidence>
<proteinExistence type="predicted"/>
<organism evidence="1 2">
    <name type="scientific">Thermanaerothrix solaris</name>
    <dbReference type="NCBI Taxonomy" id="3058434"/>
    <lineage>
        <taxon>Bacteria</taxon>
        <taxon>Bacillati</taxon>
        <taxon>Chloroflexota</taxon>
        <taxon>Anaerolineae</taxon>
        <taxon>Anaerolineales</taxon>
        <taxon>Anaerolineaceae</taxon>
        <taxon>Thermanaerothrix</taxon>
    </lineage>
</organism>
<sequence length="137" mass="15989">METYEFIEFVQSLEYEDEVLQAVRDYLREAVEQERYGRIVILARSEIADLVVDAIMEIEEPSLRLLGLFNLASNPNLSSGNQLRLIETGEPAVIQELALNTESEEVFEKALSRFCDDEEMVKFLEEMMYAREGRYFF</sequence>
<dbReference type="RefSeq" id="WP_315625057.1">
    <property type="nucleotide sequence ID" value="NZ_JAUHMF010000002.1"/>
</dbReference>